<gene>
    <name evidence="14" type="ORF">SAMN04487759_10136</name>
</gene>
<dbReference type="EMBL" id="FNNF01000001">
    <property type="protein sequence ID" value="SDV99233.1"/>
    <property type="molecule type" value="Genomic_DNA"/>
</dbReference>
<dbReference type="InterPro" id="IPR006674">
    <property type="entry name" value="HD_domain"/>
</dbReference>
<dbReference type="GO" id="GO:0005524">
    <property type="term" value="F:ATP binding"/>
    <property type="evidence" value="ECO:0007669"/>
    <property type="project" value="UniProtKB-KW"/>
</dbReference>
<dbReference type="GO" id="GO:0051607">
    <property type="term" value="P:defense response to virus"/>
    <property type="evidence" value="ECO:0007669"/>
    <property type="project" value="UniProtKB-KW"/>
</dbReference>
<evidence type="ECO:0000256" key="2">
    <source>
        <dbReference type="ARBA" id="ARBA00005700"/>
    </source>
</evidence>
<evidence type="ECO:0000313" key="15">
    <source>
        <dbReference type="Proteomes" id="UP000182429"/>
    </source>
</evidence>
<evidence type="ECO:0000256" key="3">
    <source>
        <dbReference type="ARBA" id="ARBA00014333"/>
    </source>
</evidence>
<evidence type="ECO:0000313" key="14">
    <source>
        <dbReference type="EMBL" id="SDV99233.1"/>
    </source>
</evidence>
<keyword evidence="7" id="KW-0255">Endonuclease</keyword>
<dbReference type="PANTHER" id="PTHR36528">
    <property type="entry name" value="CRISPR SYSTEM SINGLE-STRAND-SPECIFIC DEOXYRIBONUCLEASE CAS10/CSM1 (SUBTYPE III-A)"/>
    <property type="match status" value="1"/>
</dbReference>
<dbReference type="InterPro" id="IPR054767">
    <property type="entry name" value="Cas10-Cmr2_palm2"/>
</dbReference>
<dbReference type="Pfam" id="PF01966">
    <property type="entry name" value="HD"/>
    <property type="match status" value="1"/>
</dbReference>
<evidence type="ECO:0000256" key="7">
    <source>
        <dbReference type="ARBA" id="ARBA00022759"/>
    </source>
</evidence>
<keyword evidence="11" id="KW-0051">Antiviral defense</keyword>
<dbReference type="Gene3D" id="1.10.3210.10">
    <property type="entry name" value="Hypothetical protein af1432"/>
    <property type="match status" value="1"/>
</dbReference>
<dbReference type="Pfam" id="PF22335">
    <property type="entry name" value="Cas10-Cmr2_palm2"/>
    <property type="match status" value="1"/>
</dbReference>
<dbReference type="GO" id="GO:0016740">
    <property type="term" value="F:transferase activity"/>
    <property type="evidence" value="ECO:0007669"/>
    <property type="project" value="UniProtKB-KW"/>
</dbReference>
<keyword evidence="10" id="KW-0067">ATP-binding</keyword>
<keyword evidence="8" id="KW-0378">Hydrolase</keyword>
<evidence type="ECO:0000256" key="4">
    <source>
        <dbReference type="ARBA" id="ARBA00022679"/>
    </source>
</evidence>
<organism evidence="14 15">
    <name type="scientific">Kandleria vitulina</name>
    <dbReference type="NCBI Taxonomy" id="1630"/>
    <lineage>
        <taxon>Bacteria</taxon>
        <taxon>Bacillati</taxon>
        <taxon>Bacillota</taxon>
        <taxon>Erysipelotrichia</taxon>
        <taxon>Erysipelotrichales</taxon>
        <taxon>Coprobacillaceae</taxon>
        <taxon>Kandleria</taxon>
    </lineage>
</organism>
<feature type="domain" description="GGDEF" evidence="13">
    <location>
        <begin position="517"/>
        <end position="673"/>
    </location>
</feature>
<keyword evidence="6" id="KW-0547">Nucleotide-binding</keyword>
<dbReference type="Proteomes" id="UP000182429">
    <property type="component" value="Unassembled WGS sequence"/>
</dbReference>
<dbReference type="NCBIfam" id="TIGR02578">
    <property type="entry name" value="cas_TM1811_Csm1"/>
    <property type="match status" value="1"/>
</dbReference>
<evidence type="ECO:0000256" key="12">
    <source>
        <dbReference type="ARBA" id="ARBA00032922"/>
    </source>
</evidence>
<dbReference type="PROSITE" id="PS50887">
    <property type="entry name" value="GGDEF"/>
    <property type="match status" value="1"/>
</dbReference>
<protein>
    <recommendedName>
        <fullName evidence="3">CRISPR system single-strand-specific deoxyribonuclease Cas10/Csm1 (subtype III-A)</fullName>
    </recommendedName>
    <alternativeName>
        <fullName evidence="12">Cyclic oligoadenylate synthase</fullName>
    </alternativeName>
</protein>
<dbReference type="InterPro" id="IPR013408">
    <property type="entry name" value="Cas10/Csm1"/>
</dbReference>
<dbReference type="Pfam" id="PF18211">
    <property type="entry name" value="Csm1_B"/>
    <property type="match status" value="1"/>
</dbReference>
<evidence type="ECO:0000256" key="9">
    <source>
        <dbReference type="ARBA" id="ARBA00022839"/>
    </source>
</evidence>
<keyword evidence="9" id="KW-0269">Exonuclease</keyword>
<dbReference type="InterPro" id="IPR000160">
    <property type="entry name" value="GGDEF_dom"/>
</dbReference>
<dbReference type="Gene3D" id="3.30.70.270">
    <property type="match status" value="1"/>
</dbReference>
<evidence type="ECO:0000256" key="11">
    <source>
        <dbReference type="ARBA" id="ARBA00023118"/>
    </source>
</evidence>
<dbReference type="PANTHER" id="PTHR36528:SF1">
    <property type="entry name" value="CRISPR SYSTEM SINGLE-STRAND-SPECIFIC DEOXYRIBONUCLEASE CAS10_CSM1 (SUBTYPE III-A)"/>
    <property type="match status" value="1"/>
</dbReference>
<proteinExistence type="inferred from homology"/>
<dbReference type="AlphaFoldDB" id="A0A1H2PWK0"/>
<accession>A0A1H2PWK0</accession>
<evidence type="ECO:0000256" key="1">
    <source>
        <dbReference type="ARBA" id="ARBA00001968"/>
    </source>
</evidence>
<keyword evidence="4" id="KW-0808">Transferase</keyword>
<dbReference type="InterPro" id="IPR043128">
    <property type="entry name" value="Rev_trsase/Diguanyl_cyclase"/>
</dbReference>
<reference evidence="14 15" key="1">
    <citation type="submission" date="2016-10" db="EMBL/GenBank/DDBJ databases">
        <authorList>
            <person name="de Groot N.N."/>
        </authorList>
    </citation>
    <scope>NUCLEOTIDE SEQUENCE [LARGE SCALE GENOMIC DNA]</scope>
    <source>
        <strain evidence="14 15">S3b</strain>
    </source>
</reference>
<comment type="cofactor">
    <cofactor evidence="1">
        <name>a divalent metal cation</name>
        <dbReference type="ChEBI" id="CHEBI:60240"/>
    </cofactor>
</comment>
<dbReference type="InterPro" id="IPR052117">
    <property type="entry name" value="Cas10/Csm1_subtype-III-A"/>
</dbReference>
<sequence>MMEYKLIDVAYGALLHDIGKFYQRSKEKSDLTDEEYESTPWNGIYHSHLHSGYTSRFMKESLHLFNEFEMLTSSHHKNENDVYAKIIKKADVIASNIDRQDEEEDTEENNKRGNFITSRLYSVLSEVDFGKDKADAYFMLDNIFSLKDPVTNFTRKDVKESALEYKKLFNGFKKVVEDNNYLYKRVDKVSYDYMYNYMYQYLSTVPASTFGNVKSSVSLFDHSRMTSAIASCIYLNGYDDKMTFNLLEIDVSGIQSFIFKIVEGRETRPGLTKALRGRSILVGLITNLISYAFIHEFGLTQSNILFNSGGGSTILLPSGDDVERRVEEVSKRIRETLYDYFKTDITFVADMILVNEKELHDFKSDLSVKLKEKLGRKKMKKFSDIIAYDKDFFFKKSSNRECKKCGSPSEKNVCDICLWVKEISDIYTKQSNFGVLYDFNDSYLGDYLLRINLNDLNIYFINKADPSKYNEDIYVDSINQFGYGNQKFVNSLVPLKNNKILNFEEIMNLTPLKYGDRKLAILKMDVDNLGGIFAFGLKNKEEKRAQRSFSKYVTMSRLFEYFFSAKISTICKKVSEQINPIVNDPDSNGTLFYINYSGGDDLVIIGSAYSIVMLAKEINKQFSAFTHNKNITISGGIHFQNDKAPIRFGVQRAEDALEKSKTGEKNAITLIDTRVPFEEYEQLLDSVFDIVNDINTGFISRTMVHHIMMNIRDKTLDEYIRLLPKIQYVLYRNKKDENHFIKMKRLFNDVGMTDKNSNEELRLLELKLKLAIMFTREVEEKHVQ</sequence>
<evidence type="ECO:0000259" key="13">
    <source>
        <dbReference type="PROSITE" id="PS50887"/>
    </source>
</evidence>
<name>A0A1H2PWK0_9FIRM</name>
<dbReference type="GO" id="GO:0004527">
    <property type="term" value="F:exonuclease activity"/>
    <property type="evidence" value="ECO:0007669"/>
    <property type="project" value="UniProtKB-KW"/>
</dbReference>
<evidence type="ECO:0000256" key="5">
    <source>
        <dbReference type="ARBA" id="ARBA00022722"/>
    </source>
</evidence>
<evidence type="ECO:0000256" key="8">
    <source>
        <dbReference type="ARBA" id="ARBA00022801"/>
    </source>
</evidence>
<evidence type="ECO:0000256" key="6">
    <source>
        <dbReference type="ARBA" id="ARBA00022741"/>
    </source>
</evidence>
<comment type="similarity">
    <text evidence="2">Belongs to the CRISPR-associated Cas10/Csm1 family.</text>
</comment>
<evidence type="ECO:0000256" key="10">
    <source>
        <dbReference type="ARBA" id="ARBA00022840"/>
    </source>
</evidence>
<dbReference type="GO" id="GO:0004519">
    <property type="term" value="F:endonuclease activity"/>
    <property type="evidence" value="ECO:0007669"/>
    <property type="project" value="UniProtKB-KW"/>
</dbReference>
<keyword evidence="5" id="KW-0540">Nuclease</keyword>
<dbReference type="InterPro" id="IPR041062">
    <property type="entry name" value="Csm1_B"/>
</dbReference>